<accession>A0ABQ8MIV0</accession>
<organism evidence="1 2">
    <name type="scientific">Labeo rohita</name>
    <name type="common">Indian major carp</name>
    <name type="synonym">Cyprinus rohita</name>
    <dbReference type="NCBI Taxonomy" id="84645"/>
    <lineage>
        <taxon>Eukaryota</taxon>
        <taxon>Metazoa</taxon>
        <taxon>Chordata</taxon>
        <taxon>Craniata</taxon>
        <taxon>Vertebrata</taxon>
        <taxon>Euteleostomi</taxon>
        <taxon>Actinopterygii</taxon>
        <taxon>Neopterygii</taxon>
        <taxon>Teleostei</taxon>
        <taxon>Ostariophysi</taxon>
        <taxon>Cypriniformes</taxon>
        <taxon>Cyprinidae</taxon>
        <taxon>Labeoninae</taxon>
        <taxon>Labeonini</taxon>
        <taxon>Labeo</taxon>
    </lineage>
</organism>
<sequence>MVTVFKPTESLKSQSAVLLFKTSFFPYPGAPSSHSGLVCSFSCGFVGARTSSRSLASGDLSGSARGNVSALTQHCSSPYTGGMKGIGGAERRFIIEAEGVKGRSSVAPPCRVFTRCVLILRLRNE</sequence>
<evidence type="ECO:0000313" key="1">
    <source>
        <dbReference type="EMBL" id="KAI2662795.1"/>
    </source>
</evidence>
<comment type="caution">
    <text evidence="1">The sequence shown here is derived from an EMBL/GenBank/DDBJ whole genome shotgun (WGS) entry which is preliminary data.</text>
</comment>
<protein>
    <submittedName>
        <fullName evidence="1">Autophagy-related protein 18f</fullName>
    </submittedName>
</protein>
<proteinExistence type="predicted"/>
<name>A0ABQ8MIV0_LABRO</name>
<dbReference type="EMBL" id="JACTAM010000007">
    <property type="protein sequence ID" value="KAI2662795.1"/>
    <property type="molecule type" value="Genomic_DNA"/>
</dbReference>
<reference evidence="1 2" key="1">
    <citation type="submission" date="2022-01" db="EMBL/GenBank/DDBJ databases">
        <title>A high-quality chromosome-level genome assembly of rohu carp, Labeo rohita.</title>
        <authorList>
            <person name="Arick M.A. II"/>
            <person name="Hsu C.-Y."/>
            <person name="Magbanua Z."/>
            <person name="Pechanova O."/>
            <person name="Grover C."/>
            <person name="Miller E."/>
            <person name="Thrash A."/>
            <person name="Ezzel L."/>
            <person name="Alam S."/>
            <person name="Benzie J."/>
            <person name="Hamilton M."/>
            <person name="Karsi A."/>
            <person name="Lawrence M.L."/>
            <person name="Peterson D.G."/>
        </authorList>
    </citation>
    <scope>NUCLEOTIDE SEQUENCE [LARGE SCALE GENOMIC DNA]</scope>
    <source>
        <strain evidence="2">BAU-BD-2019</strain>
        <tissue evidence="1">Blood</tissue>
    </source>
</reference>
<dbReference type="Proteomes" id="UP000830375">
    <property type="component" value="Unassembled WGS sequence"/>
</dbReference>
<evidence type="ECO:0000313" key="2">
    <source>
        <dbReference type="Proteomes" id="UP000830375"/>
    </source>
</evidence>
<keyword evidence="2" id="KW-1185">Reference proteome</keyword>
<gene>
    <name evidence="1" type="ORF">H4Q32_001741</name>
</gene>